<accession>A0A7K1KPU9</accession>
<dbReference type="InterPro" id="IPR000515">
    <property type="entry name" value="MetI-like"/>
</dbReference>
<evidence type="ECO:0000256" key="6">
    <source>
        <dbReference type="RuleBase" id="RU363054"/>
    </source>
</evidence>
<dbReference type="Proteomes" id="UP000461162">
    <property type="component" value="Unassembled WGS sequence"/>
</dbReference>
<keyword evidence="6" id="KW-0592">Phosphate transport</keyword>
<evidence type="ECO:0000256" key="1">
    <source>
        <dbReference type="ARBA" id="ARBA00004651"/>
    </source>
</evidence>
<evidence type="ECO:0000313" key="9">
    <source>
        <dbReference type="Proteomes" id="UP000461162"/>
    </source>
</evidence>
<feature type="transmembrane region" description="Helical" evidence="5">
    <location>
        <begin position="179"/>
        <end position="203"/>
    </location>
</feature>
<dbReference type="Gene3D" id="1.10.3720.10">
    <property type="entry name" value="MetI-like"/>
    <property type="match status" value="1"/>
</dbReference>
<feature type="transmembrane region" description="Helical" evidence="5">
    <location>
        <begin position="376"/>
        <end position="400"/>
    </location>
</feature>
<comment type="caution">
    <text evidence="6">Lacks conserved residue(s) required for the propagation of feature annotation.</text>
</comment>
<dbReference type="InterPro" id="IPR035906">
    <property type="entry name" value="MetI-like_sf"/>
</dbReference>
<evidence type="ECO:0000256" key="2">
    <source>
        <dbReference type="ARBA" id="ARBA00022692"/>
    </source>
</evidence>
<feature type="transmembrane region" description="Helical" evidence="5">
    <location>
        <begin position="46"/>
        <end position="68"/>
    </location>
</feature>
<dbReference type="GO" id="GO:0005315">
    <property type="term" value="F:phosphate transmembrane transporter activity"/>
    <property type="evidence" value="ECO:0007669"/>
    <property type="project" value="InterPro"/>
</dbReference>
<keyword evidence="3 5" id="KW-1133">Transmembrane helix</keyword>
<feature type="transmembrane region" description="Helical" evidence="5">
    <location>
        <begin position="80"/>
        <end position="101"/>
    </location>
</feature>
<feature type="transmembrane region" description="Helical" evidence="5">
    <location>
        <begin position="265"/>
        <end position="286"/>
    </location>
</feature>
<evidence type="ECO:0000256" key="4">
    <source>
        <dbReference type="ARBA" id="ARBA00023136"/>
    </source>
</evidence>
<dbReference type="AlphaFoldDB" id="A0A7K1KPU9"/>
<keyword evidence="4 5" id="KW-0472">Membrane</keyword>
<sequence length="408" mass="42962">MDTGTIFLYLGCGLLPLAVVAYFLATKKTFSTRFEGEKFQSTPGSYGWFAVICTLSPALLASVLAAVLQLTGMAEVPGTALVATVMILAACGLYLGLMAVKPSLRARAKVEDVVVKLLFAASLVSILTTIGIVLSVVFEAMRFFQIVSLWDFITGTNWSPDGVSAGDHGVEGMFGSIPLFAGTFMITGIAMLVAIPIGLFAAICTAEYASPAFRKVAKPALEILAGIPTVVYGFFAAITVSPLVVEAADYFGLQADYTNALAPGLVMGVMIIPFVSSLSDDVITSVPNSLREGSLAMGAYQSETIKTVVLPAALPGIISAFLLAVSRAVGETMIVVMAAGLRANLTWNPLEGMTTVTVRIVDALTGDQAFDSPETLAAYGLGLVLLVVTLVLNVISLVVIRRFRQQYE</sequence>
<keyword evidence="9" id="KW-1185">Reference proteome</keyword>
<dbReference type="EMBL" id="WODC01000006">
    <property type="protein sequence ID" value="MUM78000.1"/>
    <property type="molecule type" value="Genomic_DNA"/>
</dbReference>
<evidence type="ECO:0000256" key="5">
    <source>
        <dbReference type="RuleBase" id="RU363032"/>
    </source>
</evidence>
<dbReference type="PANTHER" id="PTHR42727">
    <property type="entry name" value="PHOSPHATE TRANSPORT SYSTEM PERMEASE PROTEIN"/>
    <property type="match status" value="1"/>
</dbReference>
<evidence type="ECO:0000313" key="8">
    <source>
        <dbReference type="EMBL" id="MUM78000.1"/>
    </source>
</evidence>
<comment type="caution">
    <text evidence="8">The sequence shown here is derived from an EMBL/GenBank/DDBJ whole genome shotgun (WGS) entry which is preliminary data.</text>
</comment>
<dbReference type="PROSITE" id="PS50928">
    <property type="entry name" value="ABC_TM1"/>
    <property type="match status" value="1"/>
</dbReference>
<reference evidence="8 9" key="1">
    <citation type="submission" date="2019-11" db="EMBL/GenBank/DDBJ databases">
        <title>Pseudodesulfovibrio alkaliphilus, sp. nov., an alkaliphilic sulfate-reducing bacteria from mud volcano of Taman peninsula, Russia.</title>
        <authorList>
            <person name="Frolova A."/>
            <person name="Merkel A.Y."/>
            <person name="Slobodkin A.I."/>
        </authorList>
    </citation>
    <scope>NUCLEOTIDE SEQUENCE [LARGE SCALE GENOMIC DNA]</scope>
    <source>
        <strain evidence="8 9">F-1</strain>
    </source>
</reference>
<dbReference type="GO" id="GO:0005886">
    <property type="term" value="C:plasma membrane"/>
    <property type="evidence" value="ECO:0007669"/>
    <property type="project" value="UniProtKB-SubCell"/>
</dbReference>
<gene>
    <name evidence="8" type="primary">pstC</name>
    <name evidence="8" type="ORF">GKC30_10170</name>
</gene>
<dbReference type="CDD" id="cd06261">
    <property type="entry name" value="TM_PBP2"/>
    <property type="match status" value="1"/>
</dbReference>
<dbReference type="GO" id="GO:0006817">
    <property type="term" value="P:phosphate ion transport"/>
    <property type="evidence" value="ECO:0007669"/>
    <property type="project" value="UniProtKB-KW"/>
</dbReference>
<feature type="transmembrane region" description="Helical" evidence="5">
    <location>
        <begin position="6"/>
        <end position="25"/>
    </location>
</feature>
<feature type="transmembrane region" description="Helical" evidence="5">
    <location>
        <begin position="307"/>
        <end position="329"/>
    </location>
</feature>
<protein>
    <recommendedName>
        <fullName evidence="6">Phosphate transport system permease protein</fullName>
    </recommendedName>
</protein>
<feature type="transmembrane region" description="Helical" evidence="5">
    <location>
        <begin position="223"/>
        <end position="245"/>
    </location>
</feature>
<comment type="function">
    <text evidence="6">Part of the binding-protein-dependent transport system for phosphate; probably responsible for the translocation of the substrate across the membrane.</text>
</comment>
<keyword evidence="2 5" id="KW-0812">Transmembrane</keyword>
<dbReference type="Pfam" id="PF00528">
    <property type="entry name" value="BPD_transp_1"/>
    <property type="match status" value="1"/>
</dbReference>
<dbReference type="NCBIfam" id="TIGR02138">
    <property type="entry name" value="phosphate_pstC"/>
    <property type="match status" value="1"/>
</dbReference>
<keyword evidence="5" id="KW-0813">Transport</keyword>
<feature type="domain" description="ABC transmembrane type-1" evidence="7">
    <location>
        <begin position="180"/>
        <end position="396"/>
    </location>
</feature>
<keyword evidence="6" id="KW-1003">Cell membrane</keyword>
<dbReference type="InterPro" id="IPR011864">
    <property type="entry name" value="Phosphate_PstC"/>
</dbReference>
<evidence type="ECO:0000256" key="3">
    <source>
        <dbReference type="ARBA" id="ARBA00022989"/>
    </source>
</evidence>
<name>A0A7K1KPU9_9BACT</name>
<organism evidence="8 9">
    <name type="scientific">Pseudodesulfovibrio alkaliphilus</name>
    <dbReference type="NCBI Taxonomy" id="2661613"/>
    <lineage>
        <taxon>Bacteria</taxon>
        <taxon>Pseudomonadati</taxon>
        <taxon>Thermodesulfobacteriota</taxon>
        <taxon>Desulfovibrionia</taxon>
        <taxon>Desulfovibrionales</taxon>
        <taxon>Desulfovibrionaceae</taxon>
    </lineage>
</organism>
<comment type="similarity">
    <text evidence="6">Belongs to the binding-protein-dependent transport system permease family. CysTW subfamily.</text>
</comment>
<comment type="subcellular location">
    <subcellularLocation>
        <location evidence="1 5">Cell membrane</location>
        <topology evidence="1 5">Multi-pass membrane protein</topology>
    </subcellularLocation>
</comment>
<feature type="transmembrane region" description="Helical" evidence="5">
    <location>
        <begin position="113"/>
        <end position="138"/>
    </location>
</feature>
<evidence type="ECO:0000259" key="7">
    <source>
        <dbReference type="PROSITE" id="PS50928"/>
    </source>
</evidence>
<dbReference type="SUPFAM" id="SSF161098">
    <property type="entry name" value="MetI-like"/>
    <property type="match status" value="1"/>
</dbReference>
<dbReference type="RefSeq" id="WP_367614082.1">
    <property type="nucleotide sequence ID" value="NZ_WODC01000006.1"/>
</dbReference>
<dbReference type="PANTHER" id="PTHR42727:SF1">
    <property type="entry name" value="PHOSPHATE TRANSPORT SYSTEM PERMEASE"/>
    <property type="match status" value="1"/>
</dbReference>
<proteinExistence type="inferred from homology"/>